<dbReference type="Gene3D" id="1.20.200.10">
    <property type="entry name" value="Fumarase/aspartase (Central domain)"/>
    <property type="match status" value="1"/>
</dbReference>
<dbReference type="Pfam" id="PF00221">
    <property type="entry name" value="Lyase_aromatic"/>
    <property type="match status" value="2"/>
</dbReference>
<dbReference type="GO" id="GO:0016841">
    <property type="term" value="F:ammonia-lyase activity"/>
    <property type="evidence" value="ECO:0007669"/>
    <property type="project" value="InterPro"/>
</dbReference>
<dbReference type="AlphaFoldDB" id="A0A409Y317"/>
<dbReference type="PANTHER" id="PTHR10362">
    <property type="entry name" value="HISTIDINE AMMONIA-LYASE"/>
    <property type="match status" value="1"/>
</dbReference>
<sequence length="742" mass="80275">MVLDDNVHESSFKHLTGVNGVNGNLPPPFNRSNPQPTLHSTPTLLSKFIEARKDLAKYKSQPVKVDGCSLTTSAVVAAARHSASVRLDDTQKIKEQVDKSRQVVVDKVASGASIYGLSTGFGGSADTRTDKPLALGHALLQHQHIGVLPTSERPPAILSLQDPNSSTTMPESWVRAAILIRMNSLIRGHSGVRWELIEKMNELISANVVPVIPLRGSISASGGSSRLFIGQRFLRSFRDATQPRSLAFVLHRRSSRIVGNPSIQVYHGPSSFGPRRKGPSSEVLREHSIEPIALASKEHLGLVNGTAVSAAVAALAIEDAVNMALLAQVCTAMGTEALNGTRASYVPFIHATARPHPGQVECAQNIYNLLEGTKLAHLHEEEVSLQEDRYSLRQDRYPLRTSPQFLGPQIEDILSAQAAIIQECNSTTDNPLIESTTGIIHHGGNFQAMAVTNAMEKTRLALHHIGKLLFAQSTELCNPAMNNGLPPSLAATDPSLNYHGKGTDIATAAYVAELGYLAAPVSTHIQSAEMHNQAVNSLALISARATVTALDVLSMLAATYLYLLCQALDLRALRAELLSGIKSILQEELASSFGSSLQSAQAELLSAKLFKTMERTFDKTTIMDSQDQMRAMAASITPVILDFFGDAANVDTAQPSLESLNHLRSSIAARAHELHEKLRKEFLTGVRGPAPASSYLGKTRLMYEYIRKELGVKMHGAENHVQFVDGAIRDGQVHNTILSMFS</sequence>
<dbReference type="Proteomes" id="UP000284706">
    <property type="component" value="Unassembled WGS sequence"/>
</dbReference>
<keyword evidence="2" id="KW-0456">Lyase</keyword>
<dbReference type="GO" id="GO:0005737">
    <property type="term" value="C:cytoplasm"/>
    <property type="evidence" value="ECO:0007669"/>
    <property type="project" value="InterPro"/>
</dbReference>
<dbReference type="InterPro" id="IPR005922">
    <property type="entry name" value="Phe_NH3-lyase"/>
</dbReference>
<dbReference type="InParanoid" id="A0A409Y317"/>
<dbReference type="Gene3D" id="1.10.274.20">
    <property type="entry name" value="Phenylalanine ammonia-lyase 1, domain 3"/>
    <property type="match status" value="1"/>
</dbReference>
<proteinExistence type="inferred from homology"/>
<dbReference type="InterPro" id="IPR008948">
    <property type="entry name" value="L-Aspartase-like"/>
</dbReference>
<evidence type="ECO:0000256" key="2">
    <source>
        <dbReference type="RuleBase" id="RU003954"/>
    </source>
</evidence>
<dbReference type="OrthoDB" id="10051290at2759"/>
<protein>
    <recommendedName>
        <fullName evidence="5">Phenylalanine ammonia-lyase</fullName>
    </recommendedName>
</protein>
<dbReference type="GO" id="GO:0006559">
    <property type="term" value="P:L-phenylalanine catabolic process"/>
    <property type="evidence" value="ECO:0007669"/>
    <property type="project" value="InterPro"/>
</dbReference>
<dbReference type="InterPro" id="IPR001106">
    <property type="entry name" value="Aromatic_Lyase"/>
</dbReference>
<dbReference type="EMBL" id="NHYE01001260">
    <property type="protein sequence ID" value="PPQ97378.1"/>
    <property type="molecule type" value="Genomic_DNA"/>
</dbReference>
<evidence type="ECO:0000313" key="3">
    <source>
        <dbReference type="EMBL" id="PPQ97378.1"/>
    </source>
</evidence>
<evidence type="ECO:0008006" key="5">
    <source>
        <dbReference type="Google" id="ProtNLM"/>
    </source>
</evidence>
<dbReference type="InterPro" id="IPR023144">
    <property type="entry name" value="Phe_NH3-lyase_shielding_dom_sf"/>
</dbReference>
<gene>
    <name evidence="3" type="ORF">CVT26_006612</name>
</gene>
<dbReference type="CDD" id="cd00332">
    <property type="entry name" value="PAL-HAL"/>
    <property type="match status" value="1"/>
</dbReference>
<dbReference type="NCBIfam" id="TIGR01226">
    <property type="entry name" value="phe_am_lyase"/>
    <property type="match status" value="1"/>
</dbReference>
<dbReference type="STRING" id="231916.A0A409Y317"/>
<organism evidence="3 4">
    <name type="scientific">Gymnopilus dilepis</name>
    <dbReference type="NCBI Taxonomy" id="231916"/>
    <lineage>
        <taxon>Eukaryota</taxon>
        <taxon>Fungi</taxon>
        <taxon>Dikarya</taxon>
        <taxon>Basidiomycota</taxon>
        <taxon>Agaricomycotina</taxon>
        <taxon>Agaricomycetes</taxon>
        <taxon>Agaricomycetidae</taxon>
        <taxon>Agaricales</taxon>
        <taxon>Agaricineae</taxon>
        <taxon>Hymenogastraceae</taxon>
        <taxon>Gymnopilus</taxon>
    </lineage>
</organism>
<comment type="similarity">
    <text evidence="1 2">Belongs to the PAL/histidase family.</text>
</comment>
<accession>A0A409Y317</accession>
<comment type="caution">
    <text evidence="3">The sequence shown here is derived from an EMBL/GenBank/DDBJ whole genome shotgun (WGS) entry which is preliminary data.</text>
</comment>
<dbReference type="SUPFAM" id="SSF48557">
    <property type="entry name" value="L-aspartase-like"/>
    <property type="match status" value="1"/>
</dbReference>
<name>A0A409Y317_9AGAR</name>
<evidence type="ECO:0000313" key="4">
    <source>
        <dbReference type="Proteomes" id="UP000284706"/>
    </source>
</evidence>
<evidence type="ECO:0000256" key="1">
    <source>
        <dbReference type="ARBA" id="ARBA00007238"/>
    </source>
</evidence>
<keyword evidence="4" id="KW-1185">Reference proteome</keyword>
<reference evidence="3 4" key="1">
    <citation type="journal article" date="2018" name="Evol. Lett.">
        <title>Horizontal gene cluster transfer increased hallucinogenic mushroom diversity.</title>
        <authorList>
            <person name="Reynolds H.T."/>
            <person name="Vijayakumar V."/>
            <person name="Gluck-Thaler E."/>
            <person name="Korotkin H.B."/>
            <person name="Matheny P.B."/>
            <person name="Slot J.C."/>
        </authorList>
    </citation>
    <scope>NUCLEOTIDE SEQUENCE [LARGE SCALE GENOMIC DNA]</scope>
    <source>
        <strain evidence="3 4">SRW20</strain>
    </source>
</reference>
<dbReference type="Gene3D" id="1.10.275.10">
    <property type="entry name" value="Fumarase/aspartase (N-terminal domain)"/>
    <property type="match status" value="1"/>
</dbReference>
<dbReference type="InterPro" id="IPR024083">
    <property type="entry name" value="Fumarase/histidase_N"/>
</dbReference>